<feature type="compositionally biased region" description="Pro residues" evidence="5">
    <location>
        <begin position="198"/>
        <end position="210"/>
    </location>
</feature>
<dbReference type="PANTHER" id="PTHR15549">
    <property type="entry name" value="PAIRED IMMUNOGLOBULIN-LIKE TYPE 2 RECEPTOR"/>
    <property type="match status" value="1"/>
</dbReference>
<dbReference type="GO" id="GO:0016020">
    <property type="term" value="C:membrane"/>
    <property type="evidence" value="ECO:0007669"/>
    <property type="project" value="UniProtKB-SubCell"/>
</dbReference>
<dbReference type="OrthoDB" id="5215637at2759"/>
<dbReference type="STRING" id="1073089.A0A1L9R8K2"/>
<evidence type="ECO:0000313" key="7">
    <source>
        <dbReference type="EMBL" id="OJJ31255.1"/>
    </source>
</evidence>
<keyword evidence="2 6" id="KW-0812">Transmembrane</keyword>
<reference evidence="8" key="1">
    <citation type="journal article" date="2017" name="Genome Biol.">
        <title>Comparative genomics reveals high biological diversity and specific adaptations in the industrially and medically important fungal genus Aspergillus.</title>
        <authorList>
            <person name="de Vries R.P."/>
            <person name="Riley R."/>
            <person name="Wiebenga A."/>
            <person name="Aguilar-Osorio G."/>
            <person name="Amillis S."/>
            <person name="Uchima C.A."/>
            <person name="Anderluh G."/>
            <person name="Asadollahi M."/>
            <person name="Askin M."/>
            <person name="Barry K."/>
            <person name="Battaglia E."/>
            <person name="Bayram O."/>
            <person name="Benocci T."/>
            <person name="Braus-Stromeyer S.A."/>
            <person name="Caldana C."/>
            <person name="Canovas D."/>
            <person name="Cerqueira G.C."/>
            <person name="Chen F."/>
            <person name="Chen W."/>
            <person name="Choi C."/>
            <person name="Clum A."/>
            <person name="Dos Santos R.A."/>
            <person name="Damasio A.R."/>
            <person name="Diallinas G."/>
            <person name="Emri T."/>
            <person name="Fekete E."/>
            <person name="Flipphi M."/>
            <person name="Freyberg S."/>
            <person name="Gallo A."/>
            <person name="Gournas C."/>
            <person name="Habgood R."/>
            <person name="Hainaut M."/>
            <person name="Harispe M.L."/>
            <person name="Henrissat B."/>
            <person name="Hilden K.S."/>
            <person name="Hope R."/>
            <person name="Hossain A."/>
            <person name="Karabika E."/>
            <person name="Karaffa L."/>
            <person name="Karanyi Z."/>
            <person name="Krasevec N."/>
            <person name="Kuo A."/>
            <person name="Kusch H."/>
            <person name="LaButti K."/>
            <person name="Lagendijk E.L."/>
            <person name="Lapidus A."/>
            <person name="Levasseur A."/>
            <person name="Lindquist E."/>
            <person name="Lipzen A."/>
            <person name="Logrieco A.F."/>
            <person name="MacCabe A."/>
            <person name="Maekelae M.R."/>
            <person name="Malavazi I."/>
            <person name="Melin P."/>
            <person name="Meyer V."/>
            <person name="Mielnichuk N."/>
            <person name="Miskei M."/>
            <person name="Molnar A.P."/>
            <person name="Mule G."/>
            <person name="Ngan C.Y."/>
            <person name="Orejas M."/>
            <person name="Orosz E."/>
            <person name="Ouedraogo J.P."/>
            <person name="Overkamp K.M."/>
            <person name="Park H.-S."/>
            <person name="Perrone G."/>
            <person name="Piumi F."/>
            <person name="Punt P.J."/>
            <person name="Ram A.F."/>
            <person name="Ramon A."/>
            <person name="Rauscher S."/>
            <person name="Record E."/>
            <person name="Riano-Pachon D.M."/>
            <person name="Robert V."/>
            <person name="Roehrig J."/>
            <person name="Ruller R."/>
            <person name="Salamov A."/>
            <person name="Salih N.S."/>
            <person name="Samson R.A."/>
            <person name="Sandor E."/>
            <person name="Sanguinetti M."/>
            <person name="Schuetze T."/>
            <person name="Sepcic K."/>
            <person name="Shelest E."/>
            <person name="Sherlock G."/>
            <person name="Sophianopoulou V."/>
            <person name="Squina F.M."/>
            <person name="Sun H."/>
            <person name="Susca A."/>
            <person name="Todd R.B."/>
            <person name="Tsang A."/>
            <person name="Unkles S.E."/>
            <person name="van de Wiele N."/>
            <person name="van Rossen-Uffink D."/>
            <person name="Oliveira J.V."/>
            <person name="Vesth T.C."/>
            <person name="Visser J."/>
            <person name="Yu J.-H."/>
            <person name="Zhou M."/>
            <person name="Andersen M.R."/>
            <person name="Archer D.B."/>
            <person name="Baker S.E."/>
            <person name="Benoit I."/>
            <person name="Brakhage A.A."/>
            <person name="Braus G.H."/>
            <person name="Fischer R."/>
            <person name="Frisvad J.C."/>
            <person name="Goldman G.H."/>
            <person name="Houbraken J."/>
            <person name="Oakley B."/>
            <person name="Pocsi I."/>
            <person name="Scazzocchio C."/>
            <person name="Seiboth B."/>
            <person name="vanKuyk P.A."/>
            <person name="Wortman J."/>
            <person name="Dyer P.S."/>
            <person name="Grigoriev I.V."/>
        </authorList>
    </citation>
    <scope>NUCLEOTIDE SEQUENCE [LARGE SCALE GENOMIC DNA]</scope>
    <source>
        <strain evidence="8">DTO 134E9</strain>
    </source>
</reference>
<sequence>MANDTITCYSYNGVAYDNNVKCPNSDSCCATAAQCRDDRLCNSNDDRDIIVRAVCVYKPWTLATCAQICLYDDKRGYLPRVNVCSDGSYCCDNDTTCCVDKAGFFLTDGVITGRANDTTTTTSSATPTTSLTSSTSPASATASATDTSSSGLSSGGKIGVGVGVAVGGLAILALALFWFLWRRRKNAAAPPQQQPDYTTPPPPVPVPAEQPKPYVEMSTSPAETTSNPAPWFGAHEIGSSKPATQPVELSS</sequence>
<evidence type="ECO:0000256" key="4">
    <source>
        <dbReference type="ARBA" id="ARBA00023136"/>
    </source>
</evidence>
<evidence type="ECO:0000256" key="5">
    <source>
        <dbReference type="SAM" id="MobiDB-lite"/>
    </source>
</evidence>
<protein>
    <recommendedName>
        <fullName evidence="9">Mid2 domain-containing protein</fullName>
    </recommendedName>
</protein>
<feature type="compositionally biased region" description="Polar residues" evidence="5">
    <location>
        <begin position="241"/>
        <end position="251"/>
    </location>
</feature>
<evidence type="ECO:0000256" key="3">
    <source>
        <dbReference type="ARBA" id="ARBA00022989"/>
    </source>
</evidence>
<dbReference type="GeneID" id="63752319"/>
<keyword evidence="8" id="KW-1185">Reference proteome</keyword>
<dbReference type="RefSeq" id="XP_040684932.1">
    <property type="nucleotide sequence ID" value="XM_040836471.1"/>
</dbReference>
<evidence type="ECO:0000313" key="8">
    <source>
        <dbReference type="Proteomes" id="UP000184383"/>
    </source>
</evidence>
<proteinExistence type="predicted"/>
<dbReference type="GO" id="GO:0071944">
    <property type="term" value="C:cell periphery"/>
    <property type="evidence" value="ECO:0007669"/>
    <property type="project" value="UniProtKB-ARBA"/>
</dbReference>
<dbReference type="InterPro" id="IPR051694">
    <property type="entry name" value="Immunoregulatory_rcpt-like"/>
</dbReference>
<evidence type="ECO:0000256" key="2">
    <source>
        <dbReference type="ARBA" id="ARBA00022692"/>
    </source>
</evidence>
<dbReference type="AlphaFoldDB" id="A0A1L9R8K2"/>
<gene>
    <name evidence="7" type="ORF">ASPWEDRAFT_45222</name>
</gene>
<name>A0A1L9R8K2_ASPWE</name>
<keyword evidence="4 6" id="KW-0472">Membrane</keyword>
<keyword evidence="3 6" id="KW-1133">Transmembrane helix</keyword>
<comment type="subcellular location">
    <subcellularLocation>
        <location evidence="1">Membrane</location>
        <topology evidence="1">Single-pass membrane protein</topology>
    </subcellularLocation>
</comment>
<dbReference type="Proteomes" id="UP000184383">
    <property type="component" value="Unassembled WGS sequence"/>
</dbReference>
<dbReference type="EMBL" id="KV878216">
    <property type="protein sequence ID" value="OJJ31255.1"/>
    <property type="molecule type" value="Genomic_DNA"/>
</dbReference>
<dbReference type="PANTHER" id="PTHR15549:SF30">
    <property type="entry name" value="MID2 DOMAIN-CONTAINING PROTEIN"/>
    <property type="match status" value="1"/>
</dbReference>
<organism evidence="7 8">
    <name type="scientific">Aspergillus wentii DTO 134E9</name>
    <dbReference type="NCBI Taxonomy" id="1073089"/>
    <lineage>
        <taxon>Eukaryota</taxon>
        <taxon>Fungi</taxon>
        <taxon>Dikarya</taxon>
        <taxon>Ascomycota</taxon>
        <taxon>Pezizomycotina</taxon>
        <taxon>Eurotiomycetes</taxon>
        <taxon>Eurotiomycetidae</taxon>
        <taxon>Eurotiales</taxon>
        <taxon>Aspergillaceae</taxon>
        <taxon>Aspergillus</taxon>
        <taxon>Aspergillus subgen. Cremei</taxon>
    </lineage>
</organism>
<feature type="compositionally biased region" description="Polar residues" evidence="5">
    <location>
        <begin position="217"/>
        <end position="228"/>
    </location>
</feature>
<evidence type="ECO:0000256" key="1">
    <source>
        <dbReference type="ARBA" id="ARBA00004167"/>
    </source>
</evidence>
<dbReference type="VEuPathDB" id="FungiDB:ASPWEDRAFT_45222"/>
<feature type="compositionally biased region" description="Low complexity" evidence="5">
    <location>
        <begin position="188"/>
        <end position="197"/>
    </location>
</feature>
<feature type="region of interest" description="Disordered" evidence="5">
    <location>
        <begin position="188"/>
        <end position="251"/>
    </location>
</feature>
<feature type="transmembrane region" description="Helical" evidence="6">
    <location>
        <begin position="158"/>
        <end position="181"/>
    </location>
</feature>
<feature type="region of interest" description="Disordered" evidence="5">
    <location>
        <begin position="116"/>
        <end position="153"/>
    </location>
</feature>
<accession>A0A1L9R8K2</accession>
<evidence type="ECO:0008006" key="9">
    <source>
        <dbReference type="Google" id="ProtNLM"/>
    </source>
</evidence>
<evidence type="ECO:0000256" key="6">
    <source>
        <dbReference type="SAM" id="Phobius"/>
    </source>
</evidence>
<feature type="compositionally biased region" description="Low complexity" evidence="5">
    <location>
        <begin position="117"/>
        <end position="152"/>
    </location>
</feature>